<accession>A0A1I7U0I9</accession>
<organism evidence="1 2">
    <name type="scientific">Caenorhabditis tropicalis</name>
    <dbReference type="NCBI Taxonomy" id="1561998"/>
    <lineage>
        <taxon>Eukaryota</taxon>
        <taxon>Metazoa</taxon>
        <taxon>Ecdysozoa</taxon>
        <taxon>Nematoda</taxon>
        <taxon>Chromadorea</taxon>
        <taxon>Rhabditida</taxon>
        <taxon>Rhabditina</taxon>
        <taxon>Rhabditomorpha</taxon>
        <taxon>Rhabditoidea</taxon>
        <taxon>Rhabditidae</taxon>
        <taxon>Peloderinae</taxon>
        <taxon>Caenorhabditis</taxon>
    </lineage>
</organism>
<name>A0A1I7U0I9_9PELO</name>
<proteinExistence type="predicted"/>
<dbReference type="Proteomes" id="UP000095282">
    <property type="component" value="Unplaced"/>
</dbReference>
<reference evidence="2" key="1">
    <citation type="submission" date="2016-11" db="UniProtKB">
        <authorList>
            <consortium name="WormBaseParasite"/>
        </authorList>
    </citation>
    <scope>IDENTIFICATION</scope>
</reference>
<keyword evidence="1" id="KW-1185">Reference proteome</keyword>
<evidence type="ECO:0000313" key="2">
    <source>
        <dbReference type="WBParaSite" id="Csp11.Scaffold629.g13640.t1"/>
    </source>
</evidence>
<sequence>MRVHRTETITTPLSHTENWTHQKANINEKEFFVRERLMRTESEADIIRYATKRAIFAFAIGLSLPSLIRCLTRSTLSERTRKE</sequence>
<protein>
    <submittedName>
        <fullName evidence="2">Uncharacterized protein</fullName>
    </submittedName>
</protein>
<dbReference type="WBParaSite" id="Csp11.Scaffold629.g13640.t1">
    <property type="protein sequence ID" value="Csp11.Scaffold629.g13640.t1"/>
    <property type="gene ID" value="Csp11.Scaffold629.g13640"/>
</dbReference>
<dbReference type="AlphaFoldDB" id="A0A1I7U0I9"/>
<evidence type="ECO:0000313" key="1">
    <source>
        <dbReference type="Proteomes" id="UP000095282"/>
    </source>
</evidence>